<comment type="subcellular location">
    <subcellularLocation>
        <location evidence="10">Cytoplasm</location>
    </subcellularLocation>
</comment>
<dbReference type="EC" id="2.7.8.7" evidence="10"/>
<keyword evidence="10" id="KW-0963">Cytoplasm</keyword>
<dbReference type="Pfam" id="PF01648">
    <property type="entry name" value="ACPS"/>
    <property type="match status" value="1"/>
</dbReference>
<proteinExistence type="inferred from homology"/>
<evidence type="ECO:0000256" key="5">
    <source>
        <dbReference type="ARBA" id="ARBA00022842"/>
    </source>
</evidence>
<dbReference type="Proteomes" id="UP000654401">
    <property type="component" value="Unassembled WGS sequence"/>
</dbReference>
<feature type="binding site" evidence="10">
    <location>
        <position position="8"/>
    </location>
    <ligand>
        <name>Mg(2+)</name>
        <dbReference type="ChEBI" id="CHEBI:18420"/>
    </ligand>
</feature>
<dbReference type="Gene3D" id="3.90.470.20">
    <property type="entry name" value="4'-phosphopantetheinyl transferase domain"/>
    <property type="match status" value="1"/>
</dbReference>
<evidence type="ECO:0000259" key="11">
    <source>
        <dbReference type="Pfam" id="PF01648"/>
    </source>
</evidence>
<evidence type="ECO:0000313" key="12">
    <source>
        <dbReference type="EMBL" id="MBC8520003.1"/>
    </source>
</evidence>
<feature type="binding site" evidence="10">
    <location>
        <position position="59"/>
    </location>
    <ligand>
        <name>Mg(2+)</name>
        <dbReference type="ChEBI" id="CHEBI:18420"/>
    </ligand>
</feature>
<dbReference type="InterPro" id="IPR004568">
    <property type="entry name" value="Ppantetheine-prot_Trfase_dom"/>
</dbReference>
<dbReference type="GO" id="GO:0000287">
    <property type="term" value="F:magnesium ion binding"/>
    <property type="evidence" value="ECO:0007669"/>
    <property type="project" value="UniProtKB-UniRule"/>
</dbReference>
<comment type="function">
    <text evidence="10">Transfers the 4'-phosphopantetheine moiety from coenzyme A to a Ser of acyl-carrier-protein.</text>
</comment>
<dbReference type="EMBL" id="JACNFK010000031">
    <property type="protein sequence ID" value="MBC8520003.1"/>
    <property type="molecule type" value="Genomic_DNA"/>
</dbReference>
<protein>
    <recommendedName>
        <fullName evidence="10">Holo-[acyl-carrier-protein] synthase</fullName>
        <shortName evidence="10">Holo-ACP synthase</shortName>
        <ecNumber evidence="10">2.7.8.7</ecNumber>
    </recommendedName>
    <alternativeName>
        <fullName evidence="10">4'-phosphopantetheinyl transferase AcpS</fullName>
    </alternativeName>
</protein>
<evidence type="ECO:0000256" key="8">
    <source>
        <dbReference type="ARBA" id="ARBA00050875"/>
    </source>
</evidence>
<organism evidence="12 13">
    <name type="scientific">Candidatus Thiopontia autotrophica</name>
    <dbReference type="NCBI Taxonomy" id="2841688"/>
    <lineage>
        <taxon>Bacteria</taxon>
        <taxon>Pseudomonadati</taxon>
        <taxon>Pseudomonadota</taxon>
        <taxon>Gammaproteobacteria</taxon>
        <taxon>Candidatus Thiopontia</taxon>
    </lineage>
</organism>
<name>A0A8J6P8L7_9GAMM</name>
<keyword evidence="3 10" id="KW-0479">Metal-binding</keyword>
<dbReference type="AlphaFoldDB" id="A0A8J6P8L7"/>
<keyword evidence="7 10" id="KW-0275">Fatty acid biosynthesis</keyword>
<keyword evidence="6 10" id="KW-0443">Lipid metabolism</keyword>
<dbReference type="InterPro" id="IPR008278">
    <property type="entry name" value="4-PPantetheinyl_Trfase_dom"/>
</dbReference>
<gene>
    <name evidence="10" type="primary">acpS</name>
    <name evidence="12" type="ORF">H8D24_06325</name>
</gene>
<keyword evidence="2 10" id="KW-0808">Transferase</keyword>
<evidence type="ECO:0000256" key="9">
    <source>
        <dbReference type="ARBA" id="ARBA00054726"/>
    </source>
</evidence>
<comment type="function">
    <text evidence="9">Transfers the 4'-phosphopantetheine moiety from coenzyme A to the 'Ser-36' of acyl-carrier-protein.</text>
</comment>
<evidence type="ECO:0000256" key="6">
    <source>
        <dbReference type="ARBA" id="ARBA00023098"/>
    </source>
</evidence>
<accession>A0A8J6P8L7</accession>
<dbReference type="InterPro" id="IPR037143">
    <property type="entry name" value="4-PPantetheinyl_Trfase_dom_sf"/>
</dbReference>
<feature type="domain" description="4'-phosphopantetheinyl transferase" evidence="11">
    <location>
        <begin position="4"/>
        <end position="116"/>
    </location>
</feature>
<comment type="caution">
    <text evidence="12">The sequence shown here is derived from an EMBL/GenBank/DDBJ whole genome shotgun (WGS) entry which is preliminary data.</text>
</comment>
<dbReference type="GO" id="GO:0005737">
    <property type="term" value="C:cytoplasm"/>
    <property type="evidence" value="ECO:0007669"/>
    <property type="project" value="UniProtKB-SubCell"/>
</dbReference>
<dbReference type="GO" id="GO:0008897">
    <property type="term" value="F:holo-[acyl-carrier-protein] synthase activity"/>
    <property type="evidence" value="ECO:0007669"/>
    <property type="project" value="UniProtKB-UniRule"/>
</dbReference>
<keyword evidence="4 10" id="KW-0276">Fatty acid metabolism</keyword>
<sequence length="128" mass="14250">MILGIGTDLVDVKRIRDSLERHGDRFAEKILSKDEVLEFQQCGERVQAHFLAKRFAAKEATAKALGTGFRDGIKLQDIEVTHTEKGKPELLLSGGAELEQRQLGVTATHISISDEHEHAVAFVIMEKE</sequence>
<evidence type="ECO:0000313" key="13">
    <source>
        <dbReference type="Proteomes" id="UP000654401"/>
    </source>
</evidence>
<dbReference type="FunFam" id="3.90.470.20:FF:000001">
    <property type="entry name" value="Holo-[acyl-carrier-protein] synthase"/>
    <property type="match status" value="1"/>
</dbReference>
<dbReference type="NCBIfam" id="TIGR00556">
    <property type="entry name" value="pantethn_trn"/>
    <property type="match status" value="1"/>
</dbReference>
<evidence type="ECO:0000256" key="1">
    <source>
        <dbReference type="ARBA" id="ARBA00022516"/>
    </source>
</evidence>
<reference evidence="12 13" key="1">
    <citation type="submission" date="2020-08" db="EMBL/GenBank/DDBJ databases">
        <title>Bridging the membrane lipid divide: bacteria of the FCB group superphylum have the potential to synthesize archaeal ether lipids.</title>
        <authorList>
            <person name="Villanueva L."/>
            <person name="Von Meijenfeldt F.A.B."/>
            <person name="Westbye A.B."/>
            <person name="Yadav S."/>
            <person name="Hopmans E.C."/>
            <person name="Dutilh B.E."/>
            <person name="Sinninghe Damste J.S."/>
        </authorList>
    </citation>
    <scope>NUCLEOTIDE SEQUENCE [LARGE SCALE GENOMIC DNA]</scope>
    <source>
        <strain evidence="12">NIOZ-UU100</strain>
    </source>
</reference>
<keyword evidence="1 10" id="KW-0444">Lipid biosynthesis</keyword>
<evidence type="ECO:0000256" key="4">
    <source>
        <dbReference type="ARBA" id="ARBA00022832"/>
    </source>
</evidence>
<evidence type="ECO:0000256" key="10">
    <source>
        <dbReference type="HAMAP-Rule" id="MF_00101"/>
    </source>
</evidence>
<dbReference type="GO" id="GO:0006633">
    <property type="term" value="P:fatty acid biosynthetic process"/>
    <property type="evidence" value="ECO:0007669"/>
    <property type="project" value="UniProtKB-UniRule"/>
</dbReference>
<comment type="catalytic activity">
    <reaction evidence="8 10">
        <text>apo-[ACP] + CoA = holo-[ACP] + adenosine 3',5'-bisphosphate + H(+)</text>
        <dbReference type="Rhea" id="RHEA:12068"/>
        <dbReference type="Rhea" id="RHEA-COMP:9685"/>
        <dbReference type="Rhea" id="RHEA-COMP:9690"/>
        <dbReference type="ChEBI" id="CHEBI:15378"/>
        <dbReference type="ChEBI" id="CHEBI:29999"/>
        <dbReference type="ChEBI" id="CHEBI:57287"/>
        <dbReference type="ChEBI" id="CHEBI:58343"/>
        <dbReference type="ChEBI" id="CHEBI:64479"/>
        <dbReference type="EC" id="2.7.8.7"/>
    </reaction>
</comment>
<dbReference type="InterPro" id="IPR002582">
    <property type="entry name" value="ACPS"/>
</dbReference>
<evidence type="ECO:0000256" key="3">
    <source>
        <dbReference type="ARBA" id="ARBA00022723"/>
    </source>
</evidence>
<comment type="cofactor">
    <cofactor evidence="10">
        <name>Mg(2+)</name>
        <dbReference type="ChEBI" id="CHEBI:18420"/>
    </cofactor>
</comment>
<comment type="similarity">
    <text evidence="10">Belongs to the P-Pant transferase superfamily. AcpS family.</text>
</comment>
<dbReference type="NCBIfam" id="TIGR00516">
    <property type="entry name" value="acpS"/>
    <property type="match status" value="1"/>
</dbReference>
<evidence type="ECO:0000256" key="7">
    <source>
        <dbReference type="ARBA" id="ARBA00023160"/>
    </source>
</evidence>
<dbReference type="SUPFAM" id="SSF56214">
    <property type="entry name" value="4'-phosphopantetheinyl transferase"/>
    <property type="match status" value="1"/>
</dbReference>
<keyword evidence="5 10" id="KW-0460">Magnesium</keyword>
<dbReference type="HAMAP" id="MF_00101">
    <property type="entry name" value="AcpS"/>
    <property type="match status" value="1"/>
</dbReference>
<evidence type="ECO:0000256" key="2">
    <source>
        <dbReference type="ARBA" id="ARBA00022679"/>
    </source>
</evidence>